<dbReference type="InterPro" id="IPR018844">
    <property type="entry name" value="Dnt1-like_N"/>
</dbReference>
<dbReference type="InterPro" id="IPR016024">
    <property type="entry name" value="ARM-type_fold"/>
</dbReference>
<evidence type="ECO:0000313" key="3">
    <source>
        <dbReference type="Proteomes" id="UP000187209"/>
    </source>
</evidence>
<organism evidence="2 3">
    <name type="scientific">Stentor coeruleus</name>
    <dbReference type="NCBI Taxonomy" id="5963"/>
    <lineage>
        <taxon>Eukaryota</taxon>
        <taxon>Sar</taxon>
        <taxon>Alveolata</taxon>
        <taxon>Ciliophora</taxon>
        <taxon>Postciliodesmatophora</taxon>
        <taxon>Heterotrichea</taxon>
        <taxon>Heterotrichida</taxon>
        <taxon>Stentoridae</taxon>
        <taxon>Stentor</taxon>
    </lineage>
</organism>
<dbReference type="Gene3D" id="1.25.10.10">
    <property type="entry name" value="Leucine-rich Repeat Variant"/>
    <property type="match status" value="1"/>
</dbReference>
<name>A0A1R2CI22_9CILI</name>
<evidence type="ECO:0000313" key="2">
    <source>
        <dbReference type="EMBL" id="OMJ88672.1"/>
    </source>
</evidence>
<dbReference type="AlphaFoldDB" id="A0A1R2CI22"/>
<dbReference type="Pfam" id="PF10407">
    <property type="entry name" value="Cytokin_check_N"/>
    <property type="match status" value="1"/>
</dbReference>
<protein>
    <recommendedName>
        <fullName evidence="1">Nucleolar protein Dnt1-like N-terminal domain-containing protein</fullName>
    </recommendedName>
</protein>
<gene>
    <name evidence="2" type="ORF">SteCoe_9376</name>
</gene>
<keyword evidence="3" id="KW-1185">Reference proteome</keyword>
<evidence type="ECO:0000259" key="1">
    <source>
        <dbReference type="Pfam" id="PF10407"/>
    </source>
</evidence>
<dbReference type="SUPFAM" id="SSF48371">
    <property type="entry name" value="ARM repeat"/>
    <property type="match status" value="1"/>
</dbReference>
<dbReference type="Proteomes" id="UP000187209">
    <property type="component" value="Unassembled WGS sequence"/>
</dbReference>
<dbReference type="OrthoDB" id="312805at2759"/>
<sequence length="457" mass="51988">MSIRLLVSLLKQQDSQTEYKKFIIMTDSSMRISNLKRRIEQEFAELFPLEKPFICSKLEDQYGYSLSNTALVSELLKSDDRILAVPEDQSRIFLSSSDIREIIFQFSTMQENLSSKLCDSIASSYNPIKELLFTILPLCFVKNPETMHNATIALSKSLHEGNFSILEDPENNDLLSLLVCLLQYLILEYVEKDIIVQNSIVDILEIVSQSKKFVGKFQSAFILKKLVSSSKSMNSVCKAKLNRLLSYYGKDDGNQMESKNNDYSFLYKSRDEISREGASRTGFKGMDYRTNASGNNMRIRSINISELVSMCQSSDPTICSQGMKTLAKVADPSDESVKDPEFENYIRFFVTACTNERQSEEFKEAAAECIANLSLREYLRPQIIYNGGIDTLLYMIKNPLWVEGQRMAAKAIVNLTAAKRDLKMKVIADLSDEIRKLYRNELDSIVSAYLQALISGR</sequence>
<feature type="domain" description="Nucleolar protein Dnt1-like N-terminal" evidence="1">
    <location>
        <begin position="19"/>
        <end position="85"/>
    </location>
</feature>
<comment type="caution">
    <text evidence="2">The sequence shown here is derived from an EMBL/GenBank/DDBJ whole genome shotgun (WGS) entry which is preliminary data.</text>
</comment>
<proteinExistence type="predicted"/>
<dbReference type="InterPro" id="IPR011989">
    <property type="entry name" value="ARM-like"/>
</dbReference>
<dbReference type="EMBL" id="MPUH01000145">
    <property type="protein sequence ID" value="OMJ88672.1"/>
    <property type="molecule type" value="Genomic_DNA"/>
</dbReference>
<reference evidence="2 3" key="1">
    <citation type="submission" date="2016-11" db="EMBL/GenBank/DDBJ databases">
        <title>The macronuclear genome of Stentor coeruleus: a giant cell with tiny introns.</title>
        <authorList>
            <person name="Slabodnick M."/>
            <person name="Ruby J.G."/>
            <person name="Reiff S.B."/>
            <person name="Swart E.C."/>
            <person name="Gosai S."/>
            <person name="Prabakaran S."/>
            <person name="Witkowska E."/>
            <person name="Larue G.E."/>
            <person name="Fisher S."/>
            <person name="Freeman R.M."/>
            <person name="Gunawardena J."/>
            <person name="Chu W."/>
            <person name="Stover N.A."/>
            <person name="Gregory B.D."/>
            <person name="Nowacki M."/>
            <person name="Derisi J."/>
            <person name="Roy S.W."/>
            <person name="Marshall W.F."/>
            <person name="Sood P."/>
        </authorList>
    </citation>
    <scope>NUCLEOTIDE SEQUENCE [LARGE SCALE GENOMIC DNA]</scope>
    <source>
        <strain evidence="2">WM001</strain>
    </source>
</reference>
<accession>A0A1R2CI22</accession>